<accession>L0EU42</accession>
<evidence type="ECO:0000256" key="1">
    <source>
        <dbReference type="ARBA" id="ARBA00022729"/>
    </source>
</evidence>
<dbReference type="PATRIC" id="fig|1215343.11.peg.1081"/>
<feature type="domain" description="Glycosyl hydrolase-like 10" evidence="2">
    <location>
        <begin position="17"/>
        <end position="352"/>
    </location>
</feature>
<keyword evidence="4" id="KW-1185">Reference proteome</keyword>
<dbReference type="STRING" id="1215343.B488_10520"/>
<dbReference type="AlphaFoldDB" id="L0EU42"/>
<protein>
    <submittedName>
        <fullName evidence="3">Putative glycoside hydrolase</fullName>
    </submittedName>
</protein>
<keyword evidence="1" id="KW-0732">Signal</keyword>
<dbReference type="Pfam" id="PF02638">
    <property type="entry name" value="GHL10"/>
    <property type="match status" value="1"/>
</dbReference>
<dbReference type="KEGG" id="lcc:B488_10520"/>
<reference evidence="3 4" key="1">
    <citation type="journal article" date="2012" name="Stand. Genomic Sci.">
        <title>Complete genome sequence of Liberibacter crescens BT-1.</title>
        <authorList>
            <person name="Leonard M.T."/>
            <person name="Fagen J.R."/>
            <person name="Davis-Richardson A.G."/>
            <person name="Davis M.J."/>
            <person name="Triplett E.W."/>
        </authorList>
    </citation>
    <scope>NUCLEOTIDE SEQUENCE [LARGE SCALE GENOMIC DNA]</scope>
    <source>
        <strain evidence="3 4">BT-1</strain>
    </source>
</reference>
<evidence type="ECO:0000259" key="2">
    <source>
        <dbReference type="Pfam" id="PF02638"/>
    </source>
</evidence>
<dbReference type="InterPro" id="IPR017853">
    <property type="entry name" value="GH"/>
</dbReference>
<proteinExistence type="predicted"/>
<dbReference type="Gene3D" id="3.20.20.80">
    <property type="entry name" value="Glycosidases"/>
    <property type="match status" value="1"/>
</dbReference>
<dbReference type="HOGENOM" id="CLU_019247_0_1_5"/>
<evidence type="ECO:0000313" key="4">
    <source>
        <dbReference type="Proteomes" id="UP000010799"/>
    </source>
</evidence>
<dbReference type="PANTHER" id="PTHR43405">
    <property type="entry name" value="GLYCOSYL HYDROLASE DIGH"/>
    <property type="match status" value="1"/>
</dbReference>
<dbReference type="SUPFAM" id="SSF51445">
    <property type="entry name" value="(Trans)glycosidases"/>
    <property type="match status" value="1"/>
</dbReference>
<sequence length="404" mass="47550">MNSYYKIIKKNVRQVKELRASWVAHVLNLDWPSEFSLSIENKHERVRVQKQEMIRILDEIQDMHMNTIVLQVKPSAEVLYHSDILPWSRYLTGTLGNEPGFDPLAYVLEAAHARNISVYAWLNPYRVSMDTNQSTIDEFMRLSHSSCPSVFTQHHEWIKTSYNRFVLDPGLPEVRKWLVDIIEEIVRRYNIDGIQFDDYFYYESDGFALDDQSTYEKYGVGLSKESWRRHNTYQLIKEISQKIKIIKPHVQFGISPAIVWRNKDKDPSGSDTQVLSTNYDDSYADTRQWVFEGIIDTITPQIYSTFAYKKARYDVVLRWWSDVVKKTDKTKLYVGMALYKVGVASSTQPDWTIKEGVPEIERQLLLNEELPEVKGCMLFRHLFLREPQTQAVVSYLKKKWQNSY</sequence>
<dbReference type="Proteomes" id="UP000010799">
    <property type="component" value="Chromosome"/>
</dbReference>
<evidence type="ECO:0000313" key="3">
    <source>
        <dbReference type="EMBL" id="AGA65044.1"/>
    </source>
</evidence>
<organism evidence="3 4">
    <name type="scientific">Liberibacter crescens (strain BT-1)</name>
    <dbReference type="NCBI Taxonomy" id="1215343"/>
    <lineage>
        <taxon>Bacteria</taxon>
        <taxon>Pseudomonadati</taxon>
        <taxon>Pseudomonadota</taxon>
        <taxon>Alphaproteobacteria</taxon>
        <taxon>Hyphomicrobiales</taxon>
        <taxon>Rhizobiaceae</taxon>
        <taxon>Liberibacter</taxon>
    </lineage>
</organism>
<dbReference type="InterPro" id="IPR052177">
    <property type="entry name" value="Divisome_Glycosyl_Hydrolase"/>
</dbReference>
<dbReference type="GO" id="GO:0016787">
    <property type="term" value="F:hydrolase activity"/>
    <property type="evidence" value="ECO:0007669"/>
    <property type="project" value="UniProtKB-KW"/>
</dbReference>
<dbReference type="EMBL" id="CP003789">
    <property type="protein sequence ID" value="AGA65044.1"/>
    <property type="molecule type" value="Genomic_DNA"/>
</dbReference>
<dbReference type="RefSeq" id="WP_015273469.1">
    <property type="nucleotide sequence ID" value="NC_019907.1"/>
</dbReference>
<dbReference type="eggNOG" id="COG1649">
    <property type="taxonomic scope" value="Bacteria"/>
</dbReference>
<dbReference type="PANTHER" id="PTHR43405:SF1">
    <property type="entry name" value="GLYCOSYL HYDROLASE DIGH"/>
    <property type="match status" value="1"/>
</dbReference>
<name>L0EU42_LIBCB</name>
<dbReference type="InterPro" id="IPR003790">
    <property type="entry name" value="GHL10"/>
</dbReference>
<keyword evidence="3" id="KW-0378">Hydrolase</keyword>
<gene>
    <name evidence="3" type="ordered locus">B488_10520</name>
</gene>